<gene>
    <name evidence="2" type="ORF">C9J27_24175</name>
</gene>
<evidence type="ECO:0000256" key="1">
    <source>
        <dbReference type="SAM" id="MobiDB-lite"/>
    </source>
</evidence>
<name>A0A2T3KAX8_9GAMM</name>
<accession>A0A2T3KAX8</accession>
<dbReference type="AlphaFoldDB" id="A0A2T3KAX8"/>
<evidence type="ECO:0000313" key="3">
    <source>
        <dbReference type="Proteomes" id="UP000241426"/>
    </source>
</evidence>
<feature type="region of interest" description="Disordered" evidence="1">
    <location>
        <begin position="156"/>
        <end position="183"/>
    </location>
</feature>
<comment type="caution">
    <text evidence="2">The sequence shown here is derived from an EMBL/GenBank/DDBJ whole genome shotgun (WGS) entry which is preliminary data.</text>
</comment>
<dbReference type="EMBL" id="PYNF01000044">
    <property type="protein sequence ID" value="PSU89782.1"/>
    <property type="molecule type" value="Genomic_DNA"/>
</dbReference>
<proteinExistence type="predicted"/>
<protein>
    <submittedName>
        <fullName evidence="2">Uncharacterized protein</fullName>
    </submittedName>
</protein>
<reference evidence="2 3" key="1">
    <citation type="submission" date="2018-01" db="EMBL/GenBank/DDBJ databases">
        <title>Whole genome sequencing of Histamine producing bacteria.</title>
        <authorList>
            <person name="Butler K."/>
        </authorList>
    </citation>
    <scope>NUCLEOTIDE SEQUENCE [LARGE SCALE GENOMIC DNA]</scope>
    <source>
        <strain evidence="2 3">FS-7.2</strain>
    </source>
</reference>
<feature type="compositionally biased region" description="Basic and acidic residues" evidence="1">
    <location>
        <begin position="171"/>
        <end position="183"/>
    </location>
</feature>
<sequence>MDFKNTNLGFTPISKDDAFELAPRLEKIFNIENCDVYFKQVSNPTIAVQNNQNIFQGSLIMPDNNSCIDFELATNFLSSSSTISVAPRDEKDAPKFGFGRTEFRTFENLSTDNLLSRLLIEVEDAPNTLGFERGNSLNSANDEITKAVNKLNKLAKMEQSMRKSPGQNPTDELRRSAEGRDIR</sequence>
<dbReference type="Proteomes" id="UP000241426">
    <property type="component" value="Unassembled WGS sequence"/>
</dbReference>
<organism evidence="2 3">
    <name type="scientific">Photobacterium kishitanii</name>
    <dbReference type="NCBI Taxonomy" id="318456"/>
    <lineage>
        <taxon>Bacteria</taxon>
        <taxon>Pseudomonadati</taxon>
        <taxon>Pseudomonadota</taxon>
        <taxon>Gammaproteobacteria</taxon>
        <taxon>Vibrionales</taxon>
        <taxon>Vibrionaceae</taxon>
        <taxon>Photobacterium</taxon>
    </lineage>
</organism>
<evidence type="ECO:0000313" key="2">
    <source>
        <dbReference type="EMBL" id="PSU89782.1"/>
    </source>
</evidence>